<evidence type="ECO:0000313" key="8">
    <source>
        <dbReference type="EMBL" id="RLE14795.1"/>
    </source>
</evidence>
<evidence type="ECO:0000256" key="4">
    <source>
        <dbReference type="ARBA" id="ARBA00023163"/>
    </source>
</evidence>
<dbReference type="InterPro" id="IPR014284">
    <property type="entry name" value="RNA_pol_sigma-70_dom"/>
</dbReference>
<dbReference type="Gene3D" id="1.20.140.160">
    <property type="match status" value="1"/>
</dbReference>
<dbReference type="InterPro" id="IPR007627">
    <property type="entry name" value="RNA_pol_sigma70_r2"/>
</dbReference>
<evidence type="ECO:0000313" key="9">
    <source>
        <dbReference type="Proteomes" id="UP000267654"/>
    </source>
</evidence>
<evidence type="ECO:0000259" key="6">
    <source>
        <dbReference type="PROSITE" id="PS00715"/>
    </source>
</evidence>
<reference evidence="8 9" key="1">
    <citation type="submission" date="2018-06" db="EMBL/GenBank/DDBJ databases">
        <title>Extensive metabolic versatility and redundancy in microbially diverse, dynamic hydrothermal sediments.</title>
        <authorList>
            <person name="Dombrowski N."/>
            <person name="Teske A."/>
            <person name="Baker B.J."/>
        </authorList>
    </citation>
    <scope>NUCLEOTIDE SEQUENCE [LARGE SCALE GENOMIC DNA]</scope>
    <source>
        <strain evidence="8">B19_G9</strain>
    </source>
</reference>
<accession>A0A662DH18</accession>
<dbReference type="Gene3D" id="1.10.1740.10">
    <property type="match status" value="1"/>
</dbReference>
<dbReference type="GO" id="GO:0003677">
    <property type="term" value="F:DNA binding"/>
    <property type="evidence" value="ECO:0007669"/>
    <property type="project" value="UniProtKB-KW"/>
</dbReference>
<dbReference type="NCBIfam" id="NF005413">
    <property type="entry name" value="PRK06986.1"/>
    <property type="match status" value="1"/>
</dbReference>
<dbReference type="PROSITE" id="PS00715">
    <property type="entry name" value="SIGMA70_1"/>
    <property type="match status" value="1"/>
</dbReference>
<evidence type="ECO:0000256" key="3">
    <source>
        <dbReference type="ARBA" id="ARBA00023125"/>
    </source>
</evidence>
<keyword evidence="2 5" id="KW-0731">Sigma factor</keyword>
<evidence type="ECO:0000256" key="2">
    <source>
        <dbReference type="ARBA" id="ARBA00023082"/>
    </source>
</evidence>
<name>A0A662DH18_UNCAE</name>
<comment type="caution">
    <text evidence="8">The sequence shown here is derived from an EMBL/GenBank/DDBJ whole genome shotgun (WGS) entry which is preliminary data.</text>
</comment>
<dbReference type="SUPFAM" id="SSF88946">
    <property type="entry name" value="Sigma2 domain of RNA polymerase sigma factors"/>
    <property type="match status" value="1"/>
</dbReference>
<dbReference type="SUPFAM" id="SSF88659">
    <property type="entry name" value="Sigma3 and sigma4 domains of RNA polymerase sigma factors"/>
    <property type="match status" value="2"/>
</dbReference>
<dbReference type="PANTHER" id="PTHR30385">
    <property type="entry name" value="SIGMA FACTOR F FLAGELLAR"/>
    <property type="match status" value="1"/>
</dbReference>
<protein>
    <recommendedName>
        <fullName evidence="5">RNA polymerase sigma factor</fullName>
    </recommendedName>
</protein>
<dbReference type="GO" id="GO:0016987">
    <property type="term" value="F:sigma factor activity"/>
    <property type="evidence" value="ECO:0007669"/>
    <property type="project" value="UniProtKB-KW"/>
</dbReference>
<organism evidence="8 9">
    <name type="scientific">Aerophobetes bacterium</name>
    <dbReference type="NCBI Taxonomy" id="2030807"/>
    <lineage>
        <taxon>Bacteria</taxon>
        <taxon>Candidatus Aerophobota</taxon>
    </lineage>
</organism>
<dbReference type="EMBL" id="QMQB01000022">
    <property type="protein sequence ID" value="RLE14795.1"/>
    <property type="molecule type" value="Genomic_DNA"/>
</dbReference>
<evidence type="ECO:0000256" key="1">
    <source>
        <dbReference type="ARBA" id="ARBA00023015"/>
    </source>
</evidence>
<dbReference type="NCBIfam" id="TIGR02479">
    <property type="entry name" value="FliA_WhiG"/>
    <property type="match status" value="1"/>
</dbReference>
<dbReference type="Proteomes" id="UP000267654">
    <property type="component" value="Unassembled WGS sequence"/>
</dbReference>
<dbReference type="PANTHER" id="PTHR30385:SF7">
    <property type="entry name" value="RNA POLYMERASE SIGMA FACTOR FLIA"/>
    <property type="match status" value="1"/>
</dbReference>
<dbReference type="InterPro" id="IPR007630">
    <property type="entry name" value="RNA_pol_sigma70_r4"/>
</dbReference>
<proteinExistence type="inferred from homology"/>
<feature type="domain" description="RNA polymerase sigma-70" evidence="6">
    <location>
        <begin position="47"/>
        <end position="60"/>
    </location>
</feature>
<dbReference type="GO" id="GO:0003899">
    <property type="term" value="F:DNA-directed RNA polymerase activity"/>
    <property type="evidence" value="ECO:0007669"/>
    <property type="project" value="InterPro"/>
</dbReference>
<dbReference type="InterPro" id="IPR013324">
    <property type="entry name" value="RNA_pol_sigma_r3/r4-like"/>
</dbReference>
<dbReference type="PROSITE" id="PS00716">
    <property type="entry name" value="SIGMA70_2"/>
    <property type="match status" value="1"/>
</dbReference>
<keyword evidence="4 5" id="KW-0804">Transcription</keyword>
<dbReference type="GO" id="GO:0006352">
    <property type="term" value="P:DNA-templated transcription initiation"/>
    <property type="evidence" value="ECO:0007669"/>
    <property type="project" value="InterPro"/>
</dbReference>
<evidence type="ECO:0000259" key="7">
    <source>
        <dbReference type="PROSITE" id="PS00716"/>
    </source>
</evidence>
<dbReference type="Pfam" id="PF04542">
    <property type="entry name" value="Sigma70_r2"/>
    <property type="match status" value="1"/>
</dbReference>
<dbReference type="InterPro" id="IPR007624">
    <property type="entry name" value="RNA_pol_sigma70_r3"/>
</dbReference>
<dbReference type="Pfam" id="PF04539">
    <property type="entry name" value="Sigma70_r3"/>
    <property type="match status" value="1"/>
</dbReference>
<dbReference type="PIRSF" id="PIRSF000770">
    <property type="entry name" value="RNA_pol_sigma-SigE/K"/>
    <property type="match status" value="1"/>
</dbReference>
<sequence length="249" mass="29030">MKTIPNNLWKSYSSEAKEELVINYLPLVKYVVDRLPVSLLPQISKEDLISSGVIGLLKAIDSFDPSKGVKFKTYAIPRIKGAIMDELRRLDWIPRSLRKKTGLLEESYSRLEKKLGRAPTDQELSQELNISEDDLRKLYIQMSNFSWLSLDEELGEEEKNLLEKIPSHNVENPWQTLRKKEIKDIIKKTLEELPERERTIMILYYYEELTLKEIGSILGVSESRISQIHSKIILKLRCKLQKIKEELTT</sequence>
<feature type="domain" description="RNA polymerase sigma-70" evidence="7">
    <location>
        <begin position="210"/>
        <end position="236"/>
    </location>
</feature>
<evidence type="ECO:0000256" key="5">
    <source>
        <dbReference type="RuleBase" id="RU362124"/>
    </source>
</evidence>
<dbReference type="InterPro" id="IPR000943">
    <property type="entry name" value="RNA_pol_sigma70"/>
</dbReference>
<comment type="function">
    <text evidence="5">Sigma factors are initiation factors that promote the attachment of RNA polymerase to specific initiation sites and are then released.</text>
</comment>
<keyword evidence="3 5" id="KW-0238">DNA-binding</keyword>
<dbReference type="CDD" id="cd06171">
    <property type="entry name" value="Sigma70_r4"/>
    <property type="match status" value="1"/>
</dbReference>
<dbReference type="Pfam" id="PF04545">
    <property type="entry name" value="Sigma70_r4"/>
    <property type="match status" value="1"/>
</dbReference>
<dbReference type="InterPro" id="IPR012845">
    <property type="entry name" value="RNA_pol_sigma_FliA_WhiG"/>
</dbReference>
<dbReference type="NCBIfam" id="TIGR02937">
    <property type="entry name" value="sigma70-ECF"/>
    <property type="match status" value="1"/>
</dbReference>
<dbReference type="InterPro" id="IPR013325">
    <property type="entry name" value="RNA_pol_sigma_r2"/>
</dbReference>
<gene>
    <name evidence="8" type="ORF">DRI96_00905</name>
</gene>
<dbReference type="PRINTS" id="PR00046">
    <property type="entry name" value="SIGMA70FCT"/>
</dbReference>
<keyword evidence="1 5" id="KW-0805">Transcription regulation</keyword>
<dbReference type="AlphaFoldDB" id="A0A662DH18"/>
<comment type="similarity">
    <text evidence="5">Belongs to the sigma-70 factor family.</text>
</comment>